<dbReference type="InterPro" id="IPR000916">
    <property type="entry name" value="Bet_v_I/MLP"/>
</dbReference>
<reference evidence="2" key="1">
    <citation type="submission" date="2019-05" db="EMBL/GenBank/DDBJ databases">
        <title>The de novo reference genome and transcriptome assemblies of the wild tomato species Solanum chilense.</title>
        <authorList>
            <person name="Stam R."/>
            <person name="Nosenko T."/>
            <person name="Hoerger A.C."/>
            <person name="Stephan W."/>
            <person name="Seidel M.A."/>
            <person name="Kuhn J.M.M."/>
            <person name="Haberer G."/>
            <person name="Tellier A."/>
        </authorList>
    </citation>
    <scope>NUCLEOTIDE SEQUENCE</scope>
    <source>
        <tissue evidence="2">Mature leaves</tissue>
    </source>
</reference>
<dbReference type="Gene3D" id="3.30.530.20">
    <property type="match status" value="1"/>
</dbReference>
<sequence length="90" mass="10652">MDIHEGELGNIGSIKSWKFTYGGKEIFCKVIYWSIINHFMPLCMLRQRVKNNLVTWIMEYEKKNVNVPDPHTLMELCINVTKDVETYNLK</sequence>
<dbReference type="InterPro" id="IPR051761">
    <property type="entry name" value="MLP-like_ligand-binding"/>
</dbReference>
<dbReference type="AlphaFoldDB" id="A0A6N2BE09"/>
<dbReference type="InterPro" id="IPR023393">
    <property type="entry name" value="START-like_dom_sf"/>
</dbReference>
<dbReference type="EMBL" id="RXGB01003715">
    <property type="protein sequence ID" value="TMW91419.1"/>
    <property type="molecule type" value="Genomic_DNA"/>
</dbReference>
<evidence type="ECO:0000313" key="2">
    <source>
        <dbReference type="EMBL" id="TMW91419.1"/>
    </source>
</evidence>
<dbReference type="PANTHER" id="PTHR31907">
    <property type="entry name" value="MLP-LIKE PROTEIN 423"/>
    <property type="match status" value="1"/>
</dbReference>
<comment type="caution">
    <text evidence="2">The sequence shown here is derived from an EMBL/GenBank/DDBJ whole genome shotgun (WGS) entry which is preliminary data.</text>
</comment>
<proteinExistence type="predicted"/>
<accession>A0A6N2BE09</accession>
<gene>
    <name evidence="2" type="ORF">EJD97_014363</name>
</gene>
<dbReference type="SUPFAM" id="SSF55961">
    <property type="entry name" value="Bet v1-like"/>
    <property type="match status" value="1"/>
</dbReference>
<organism evidence="2">
    <name type="scientific">Solanum chilense</name>
    <name type="common">Tomato</name>
    <name type="synonym">Lycopersicon chilense</name>
    <dbReference type="NCBI Taxonomy" id="4083"/>
    <lineage>
        <taxon>Eukaryota</taxon>
        <taxon>Viridiplantae</taxon>
        <taxon>Streptophyta</taxon>
        <taxon>Embryophyta</taxon>
        <taxon>Tracheophyta</taxon>
        <taxon>Spermatophyta</taxon>
        <taxon>Magnoliopsida</taxon>
        <taxon>eudicotyledons</taxon>
        <taxon>Gunneridae</taxon>
        <taxon>Pentapetalae</taxon>
        <taxon>asterids</taxon>
        <taxon>lamiids</taxon>
        <taxon>Solanales</taxon>
        <taxon>Solanaceae</taxon>
        <taxon>Solanoideae</taxon>
        <taxon>Solaneae</taxon>
        <taxon>Solanum</taxon>
        <taxon>Solanum subgen. Lycopersicon</taxon>
    </lineage>
</organism>
<evidence type="ECO:0000259" key="1">
    <source>
        <dbReference type="Pfam" id="PF00407"/>
    </source>
</evidence>
<dbReference type="GO" id="GO:0006952">
    <property type="term" value="P:defense response"/>
    <property type="evidence" value="ECO:0007669"/>
    <property type="project" value="InterPro"/>
</dbReference>
<protein>
    <recommendedName>
        <fullName evidence="1">Bet v I/Major latex protein domain-containing protein</fullName>
    </recommendedName>
</protein>
<feature type="domain" description="Bet v I/Major latex protein" evidence="1">
    <location>
        <begin position="51"/>
        <end position="89"/>
    </location>
</feature>
<feature type="domain" description="Bet v I/Major latex protein" evidence="1">
    <location>
        <begin position="2"/>
        <end position="29"/>
    </location>
</feature>
<dbReference type="Pfam" id="PF00407">
    <property type="entry name" value="Bet_v_1"/>
    <property type="match status" value="2"/>
</dbReference>
<name>A0A6N2BE09_SOLCI</name>